<sequence>MTQLYPYAKQKSLPTMYELPSENPEEPGLPDEFHDYQPDLLSQTCQSPRYPEEDYFIASDLNLYYESNNTLWYKRPDWFLVLGAKRSRNQKELRLSYVIWQEKVSPFMVIELASPGTEDEDLGRTERQEEKPPTKWEVYEKILQVPYYFIYDRYQNNLRGFVLKAGKYEPLDLSQKKVWLEALGLGLGLWQGVYEGIEGLWLRFYDGSGKWIPTPSERAEQEQQRADQEQQRAEQAESELQQLRDKLRQLDIDPDSL</sequence>
<protein>
    <submittedName>
        <fullName evidence="3">Uma2 family endonuclease</fullName>
    </submittedName>
</protein>
<keyword evidence="3" id="KW-0378">Hydrolase</keyword>
<evidence type="ECO:0000256" key="1">
    <source>
        <dbReference type="SAM" id="MobiDB-lite"/>
    </source>
</evidence>
<keyword evidence="3" id="KW-0540">Nuclease</keyword>
<gene>
    <name evidence="3" type="ORF">PMG25_08985</name>
</gene>
<dbReference type="Pfam" id="PF05685">
    <property type="entry name" value="Uma2"/>
    <property type="match status" value="1"/>
</dbReference>
<feature type="compositionally biased region" description="Basic and acidic residues" evidence="1">
    <location>
        <begin position="217"/>
        <end position="235"/>
    </location>
</feature>
<evidence type="ECO:0000259" key="2">
    <source>
        <dbReference type="Pfam" id="PF05685"/>
    </source>
</evidence>
<dbReference type="EMBL" id="JAQOSO010000047">
    <property type="protein sequence ID" value="MDJ1174226.1"/>
    <property type="molecule type" value="Genomic_DNA"/>
</dbReference>
<feature type="domain" description="Putative restriction endonuclease" evidence="2">
    <location>
        <begin position="15"/>
        <end position="190"/>
    </location>
</feature>
<dbReference type="PANTHER" id="PTHR33352">
    <property type="entry name" value="SLR1095 PROTEIN"/>
    <property type="match status" value="1"/>
</dbReference>
<dbReference type="SUPFAM" id="SSF52980">
    <property type="entry name" value="Restriction endonuclease-like"/>
    <property type="match status" value="1"/>
</dbReference>
<dbReference type="GO" id="GO:0004519">
    <property type="term" value="F:endonuclease activity"/>
    <property type="evidence" value="ECO:0007669"/>
    <property type="project" value="UniProtKB-KW"/>
</dbReference>
<dbReference type="RefSeq" id="WP_283766558.1">
    <property type="nucleotide sequence ID" value="NZ_JAQOSO010000047.1"/>
</dbReference>
<dbReference type="CDD" id="cd06260">
    <property type="entry name" value="DUF820-like"/>
    <property type="match status" value="1"/>
</dbReference>
<feature type="region of interest" description="Disordered" evidence="1">
    <location>
        <begin position="213"/>
        <end position="238"/>
    </location>
</feature>
<keyword evidence="3" id="KW-0255">Endonuclease</keyword>
<organism evidence="3 4">
    <name type="scientific">Roseofilum capinflatum BLCC-M114</name>
    <dbReference type="NCBI Taxonomy" id="3022440"/>
    <lineage>
        <taxon>Bacteria</taxon>
        <taxon>Bacillati</taxon>
        <taxon>Cyanobacteriota</taxon>
        <taxon>Cyanophyceae</taxon>
        <taxon>Desertifilales</taxon>
        <taxon>Desertifilaceae</taxon>
        <taxon>Roseofilum</taxon>
        <taxon>Roseofilum capinflatum</taxon>
    </lineage>
</organism>
<name>A0ABT7B4X1_9CYAN</name>
<dbReference type="Proteomes" id="UP001235849">
    <property type="component" value="Unassembled WGS sequence"/>
</dbReference>
<reference evidence="3 4" key="1">
    <citation type="submission" date="2023-01" db="EMBL/GenBank/DDBJ databases">
        <title>Novel diversity within Roseofilum (Cyanobacteria; Desertifilaceae) from marine benthic mats with descriptions of four novel species.</title>
        <authorList>
            <person name="Wang Y."/>
            <person name="Berthold D.E."/>
            <person name="Hu J."/>
            <person name="Lefler F.W."/>
            <person name="Laughinghouse H.D. IV."/>
        </authorList>
    </citation>
    <scope>NUCLEOTIDE SEQUENCE [LARGE SCALE GENOMIC DNA]</scope>
    <source>
        <strain evidence="3 4">BLCC-M114</strain>
    </source>
</reference>
<evidence type="ECO:0000313" key="4">
    <source>
        <dbReference type="Proteomes" id="UP001235849"/>
    </source>
</evidence>
<dbReference type="InterPro" id="IPR011335">
    <property type="entry name" value="Restrct_endonuc-II-like"/>
</dbReference>
<proteinExistence type="predicted"/>
<dbReference type="InterPro" id="IPR008538">
    <property type="entry name" value="Uma2"/>
</dbReference>
<dbReference type="PANTHER" id="PTHR33352:SF3">
    <property type="entry name" value="SLR1612 PROTEIN"/>
    <property type="match status" value="1"/>
</dbReference>
<comment type="caution">
    <text evidence="3">The sequence shown here is derived from an EMBL/GenBank/DDBJ whole genome shotgun (WGS) entry which is preliminary data.</text>
</comment>
<keyword evidence="4" id="KW-1185">Reference proteome</keyword>
<evidence type="ECO:0000313" key="3">
    <source>
        <dbReference type="EMBL" id="MDJ1174226.1"/>
    </source>
</evidence>
<accession>A0ABT7B4X1</accession>